<evidence type="ECO:0000313" key="2">
    <source>
        <dbReference type="Proteomes" id="UP000030944"/>
    </source>
</evidence>
<accession>A0A0A7V1E4</accession>
<reference evidence="1 2" key="1">
    <citation type="journal article" date="2015" name="Proc. Natl. Acad. Sci. U.S.A.">
        <title>Genomic and proteomic characterization of "Candidatus Nitrosopelagicus brevis": An ammonia-oxidizing archaeon from the open ocean.</title>
        <authorList>
            <person name="Santoro A.E."/>
            <person name="Dupont C.L."/>
            <person name="Richter R.A."/>
            <person name="Craig M.T."/>
            <person name="Carini P."/>
            <person name="McIlvin M.R."/>
            <person name="Yang Y."/>
            <person name="Orsi W.D."/>
            <person name="Moran D.M."/>
            <person name="Saito M.A."/>
        </authorList>
    </citation>
    <scope>NUCLEOTIDE SEQUENCE [LARGE SCALE GENOMIC DNA]</scope>
    <source>
        <strain evidence="2">V2</strain>
    </source>
</reference>
<proteinExistence type="predicted"/>
<dbReference type="EMBL" id="CP007026">
    <property type="protein sequence ID" value="AJA92877.1"/>
    <property type="molecule type" value="Genomic_DNA"/>
</dbReference>
<gene>
    <name evidence="1" type="ORF">T478_0077</name>
</gene>
<sequence>MYYGCTLYAMMWENVTPFQMDKLWSQVVHYYVDKKKMSKEDANKIAAAVVKKEIEKNTCQNISCRHLKSKHLGDKRQCMIVTCPCSEFVKKQ</sequence>
<evidence type="ECO:0000313" key="1">
    <source>
        <dbReference type="EMBL" id="AJA92877.1"/>
    </source>
</evidence>
<dbReference type="RefSeq" id="WP_146150879.1">
    <property type="nucleotide sequence ID" value="NZ_CP007026.1"/>
</dbReference>
<dbReference type="Proteomes" id="UP000030944">
    <property type="component" value="Chromosome"/>
</dbReference>
<dbReference type="KEGG" id="nbv:T478_0077"/>
<protein>
    <submittedName>
        <fullName evidence="1">Uncharacterized protein</fullName>
    </submittedName>
</protein>
<dbReference type="GeneID" id="24815978"/>
<dbReference type="HOGENOM" id="CLU_186513_0_0_2"/>
<organism evidence="1 2">
    <name type="scientific">Candidatus Nitrosopelagicus brevis</name>
    <dbReference type="NCBI Taxonomy" id="1410606"/>
    <lineage>
        <taxon>Archaea</taxon>
        <taxon>Nitrososphaerota</taxon>
    </lineage>
</organism>
<dbReference type="OrthoDB" id="9694at2157"/>
<dbReference type="AlphaFoldDB" id="A0A0A7V1E4"/>
<name>A0A0A7V1E4_9ARCH</name>